<feature type="compositionally biased region" description="Basic and acidic residues" evidence="1">
    <location>
        <begin position="1"/>
        <end position="13"/>
    </location>
</feature>
<evidence type="ECO:0000313" key="4">
    <source>
        <dbReference type="EMBL" id="QDF76330.1"/>
    </source>
</evidence>
<dbReference type="Proteomes" id="UP000318758">
    <property type="component" value="Chromosome"/>
</dbReference>
<keyword evidence="5" id="KW-1185">Reference proteome</keyword>
<feature type="region of interest" description="Disordered" evidence="1">
    <location>
        <begin position="1"/>
        <end position="22"/>
    </location>
</feature>
<dbReference type="RefSeq" id="WP_140946936.1">
    <property type="nucleotide sequence ID" value="NZ_CP041153.1"/>
</dbReference>
<dbReference type="EMBL" id="CP041153">
    <property type="protein sequence ID" value="QDF76330.1"/>
    <property type="molecule type" value="Genomic_DNA"/>
</dbReference>
<dbReference type="InterPro" id="IPR046159">
    <property type="entry name" value="DUF6161"/>
</dbReference>
<evidence type="ECO:0000256" key="1">
    <source>
        <dbReference type="SAM" id="MobiDB-lite"/>
    </source>
</evidence>
<reference evidence="4 5" key="1">
    <citation type="submission" date="2019-06" db="EMBL/GenBank/DDBJ databases">
        <title>Complete genome of Shewanella marisflavi ECSMB14101, a mussel settlement-inducing bacterium isolated from East China Sea.</title>
        <authorList>
            <person name="Yang J."/>
            <person name="Liang X."/>
            <person name="Chang R."/>
            <person name="Peng L."/>
        </authorList>
    </citation>
    <scope>NUCLEOTIDE SEQUENCE [LARGE SCALE GENOMIC DNA]</scope>
    <source>
        <strain evidence="4 5">ECSMB14101</strain>
    </source>
</reference>
<sequence>MQDSDLTKRRNSEKASFSQLRNQLDETTHKLIGEADYLKDSFSSWDEKTRAGWRSWLEDVSSEHTRQKETQKSEHENQQASQKEEFISYMDGCKARIADLENTYQEKLRLEKPATYWKKSAKKYGIQGSLWSIALVASILLGLVYFYDFFDSWLKGQAVAVKLNTLQGAVIFGSILAVYAFLVKTISKLTFSSFHLMRDSEEREQLTYLYLSLNNDGQIDESSRELILQALFSRSETGLLAGESGPTMPVHDLLKTVLKGK</sequence>
<accession>A0ABX5WRW4</accession>
<organism evidence="4 5">
    <name type="scientific">Shewanella marisflavi</name>
    <dbReference type="NCBI Taxonomy" id="260364"/>
    <lineage>
        <taxon>Bacteria</taxon>
        <taxon>Pseudomonadati</taxon>
        <taxon>Pseudomonadota</taxon>
        <taxon>Gammaproteobacteria</taxon>
        <taxon>Alteromonadales</taxon>
        <taxon>Shewanellaceae</taxon>
        <taxon>Shewanella</taxon>
    </lineage>
</organism>
<feature type="transmembrane region" description="Helical" evidence="2">
    <location>
        <begin position="166"/>
        <end position="183"/>
    </location>
</feature>
<feature type="transmembrane region" description="Helical" evidence="2">
    <location>
        <begin position="128"/>
        <end position="146"/>
    </location>
</feature>
<name>A0ABX5WRW4_9GAMM</name>
<dbReference type="Pfam" id="PF19658">
    <property type="entry name" value="DUF6161"/>
    <property type="match status" value="1"/>
</dbReference>
<gene>
    <name evidence="4" type="ORF">FGA12_14860</name>
</gene>
<evidence type="ECO:0000256" key="2">
    <source>
        <dbReference type="SAM" id="Phobius"/>
    </source>
</evidence>
<protein>
    <recommendedName>
        <fullName evidence="3">DUF6161 domain-containing protein</fullName>
    </recommendedName>
</protein>
<evidence type="ECO:0000313" key="5">
    <source>
        <dbReference type="Proteomes" id="UP000318758"/>
    </source>
</evidence>
<evidence type="ECO:0000259" key="3">
    <source>
        <dbReference type="Pfam" id="PF19658"/>
    </source>
</evidence>
<feature type="domain" description="DUF6161" evidence="3">
    <location>
        <begin position="67"/>
        <end position="244"/>
    </location>
</feature>
<keyword evidence="2" id="KW-1133">Transmembrane helix</keyword>
<proteinExistence type="predicted"/>
<keyword evidence="2" id="KW-0472">Membrane</keyword>
<keyword evidence="2" id="KW-0812">Transmembrane</keyword>